<dbReference type="STRING" id="1658172.A0A1B7NLW7"/>
<dbReference type="InterPro" id="IPR001394">
    <property type="entry name" value="Peptidase_C19_UCH"/>
</dbReference>
<dbReference type="EMBL" id="LGUA01002014">
    <property type="protein sequence ID" value="OAX77831.1"/>
    <property type="molecule type" value="Genomic_DNA"/>
</dbReference>
<dbReference type="Gene3D" id="3.90.70.10">
    <property type="entry name" value="Cysteine proteinases"/>
    <property type="match status" value="1"/>
</dbReference>
<dbReference type="Pfam" id="PF06337">
    <property type="entry name" value="DUSP"/>
    <property type="match status" value="1"/>
</dbReference>
<feature type="region of interest" description="Disordered" evidence="1">
    <location>
        <begin position="40"/>
        <end position="391"/>
    </location>
</feature>
<evidence type="ECO:0000259" key="3">
    <source>
        <dbReference type="PROSITE" id="PS51283"/>
    </source>
</evidence>
<feature type="compositionally biased region" description="Low complexity" evidence="1">
    <location>
        <begin position="40"/>
        <end position="57"/>
    </location>
</feature>
<dbReference type="OrthoDB" id="952271at2759"/>
<dbReference type="AlphaFoldDB" id="A0A1B7NLW7"/>
<feature type="compositionally biased region" description="Basic and acidic residues" evidence="1">
    <location>
        <begin position="434"/>
        <end position="443"/>
    </location>
</feature>
<dbReference type="GO" id="GO:0016579">
    <property type="term" value="P:protein deubiquitination"/>
    <property type="evidence" value="ECO:0007669"/>
    <property type="project" value="InterPro"/>
</dbReference>
<feature type="compositionally biased region" description="Low complexity" evidence="1">
    <location>
        <begin position="118"/>
        <end position="178"/>
    </location>
</feature>
<evidence type="ECO:0000259" key="2">
    <source>
        <dbReference type="PROSITE" id="PS50235"/>
    </source>
</evidence>
<reference evidence="4 5" key="1">
    <citation type="submission" date="2015-07" db="EMBL/GenBank/DDBJ databases">
        <title>Emmonsia species relationships and genome sequence.</title>
        <authorList>
            <person name="Cuomo C.A."/>
            <person name="Schwartz I.S."/>
            <person name="Kenyon C."/>
            <person name="de Hoog G.S."/>
            <person name="Govender N.P."/>
            <person name="Botha A."/>
            <person name="Moreno L."/>
            <person name="de Vries M."/>
            <person name="Munoz J.F."/>
            <person name="Stielow J.B."/>
        </authorList>
    </citation>
    <scope>NUCLEOTIDE SEQUENCE [LARGE SCALE GENOMIC DNA]</scope>
    <source>
        <strain evidence="4 5">CBS 136260</strain>
    </source>
</reference>
<dbReference type="InterPro" id="IPR006615">
    <property type="entry name" value="Pept_C19_DUSP"/>
</dbReference>
<dbReference type="Gene3D" id="3.30.2230.10">
    <property type="entry name" value="DUSP-like"/>
    <property type="match status" value="1"/>
</dbReference>
<feature type="region of interest" description="Disordered" evidence="1">
    <location>
        <begin position="707"/>
        <end position="746"/>
    </location>
</feature>
<evidence type="ECO:0000313" key="4">
    <source>
        <dbReference type="EMBL" id="OAX77831.1"/>
    </source>
</evidence>
<dbReference type="InterPro" id="IPR018200">
    <property type="entry name" value="USP_CS"/>
</dbReference>
<dbReference type="SUPFAM" id="SSF143791">
    <property type="entry name" value="DUSP-like"/>
    <property type="match status" value="1"/>
</dbReference>
<dbReference type="PROSITE" id="PS00972">
    <property type="entry name" value="USP_1"/>
    <property type="match status" value="1"/>
</dbReference>
<feature type="compositionally biased region" description="Basic residues" evidence="1">
    <location>
        <begin position="190"/>
        <end position="202"/>
    </location>
</feature>
<feature type="domain" description="DUSP" evidence="3">
    <location>
        <begin position="390"/>
        <end position="515"/>
    </location>
</feature>
<gene>
    <name evidence="4" type="ORF">ACJ72_07866</name>
</gene>
<keyword evidence="5" id="KW-1185">Reference proteome</keyword>
<proteinExistence type="predicted"/>
<name>A0A1B7NLW7_9EURO</name>
<organism evidence="4 5">
    <name type="scientific">Emergomyces africanus</name>
    <dbReference type="NCBI Taxonomy" id="1955775"/>
    <lineage>
        <taxon>Eukaryota</taxon>
        <taxon>Fungi</taxon>
        <taxon>Dikarya</taxon>
        <taxon>Ascomycota</taxon>
        <taxon>Pezizomycotina</taxon>
        <taxon>Eurotiomycetes</taxon>
        <taxon>Eurotiomycetidae</taxon>
        <taxon>Onygenales</taxon>
        <taxon>Ajellomycetaceae</taxon>
        <taxon>Emergomyces</taxon>
    </lineage>
</organism>
<dbReference type="Pfam" id="PF00443">
    <property type="entry name" value="UCH"/>
    <property type="match status" value="1"/>
</dbReference>
<feature type="domain" description="USP" evidence="2">
    <location>
        <begin position="748"/>
        <end position="780"/>
    </location>
</feature>
<comment type="caution">
    <text evidence="4">The sequence shown here is derived from an EMBL/GenBank/DDBJ whole genome shotgun (WGS) entry which is preliminary data.</text>
</comment>
<feature type="compositionally biased region" description="Low complexity" evidence="1">
    <location>
        <begin position="100"/>
        <end position="110"/>
    </location>
</feature>
<protein>
    <submittedName>
        <fullName evidence="4">Uncharacterized protein</fullName>
    </submittedName>
</protein>
<dbReference type="InterPro" id="IPR035927">
    <property type="entry name" value="DUSP-like_sf"/>
</dbReference>
<feature type="compositionally biased region" description="Basic residues" evidence="1">
    <location>
        <begin position="75"/>
        <end position="96"/>
    </location>
</feature>
<dbReference type="GO" id="GO:0004843">
    <property type="term" value="F:cysteine-type deubiquitinase activity"/>
    <property type="evidence" value="ECO:0007669"/>
    <property type="project" value="InterPro"/>
</dbReference>
<accession>A0A1B7NLW7</accession>
<feature type="region of interest" description="Disordered" evidence="1">
    <location>
        <begin position="425"/>
        <end position="453"/>
    </location>
</feature>
<dbReference type="PROSITE" id="PS50235">
    <property type="entry name" value="USP_3"/>
    <property type="match status" value="1"/>
</dbReference>
<dbReference type="InterPro" id="IPR038765">
    <property type="entry name" value="Papain-like_cys_pep_sf"/>
</dbReference>
<dbReference type="PROSITE" id="PS51283">
    <property type="entry name" value="DUSP"/>
    <property type="match status" value="1"/>
</dbReference>
<dbReference type="SUPFAM" id="SSF54001">
    <property type="entry name" value="Cysteine proteinases"/>
    <property type="match status" value="1"/>
</dbReference>
<feature type="compositionally biased region" description="Low complexity" evidence="1">
    <location>
        <begin position="348"/>
        <end position="383"/>
    </location>
</feature>
<dbReference type="InterPro" id="IPR028889">
    <property type="entry name" value="USP"/>
</dbReference>
<evidence type="ECO:0000256" key="1">
    <source>
        <dbReference type="SAM" id="MobiDB-lite"/>
    </source>
</evidence>
<dbReference type="Proteomes" id="UP000091918">
    <property type="component" value="Unassembled WGS sequence"/>
</dbReference>
<evidence type="ECO:0000313" key="5">
    <source>
        <dbReference type="Proteomes" id="UP000091918"/>
    </source>
</evidence>
<sequence length="780" mass="83488">MVLFSYRIPSCLHDPKPKAKKALFPPPFCSPILPLSSPSASSSCSSFPPSPPLSSFSDSRAATARGQLTFTTSSSKRRKVAERKAGARGRPAHPSRQKNNSCAASRSSSRLGRRNSSRLHPSVLPSTTSTSSTAGITTSAPHNNTNNNNNITCASPTTPSSTGPGPTPSEPASSSSGPRYIPPHLQPEVRRRKKPCSRKQKLRSATPDSPDTAAGSPSAAYAGLNLTNHDHPPPSGMSASESVQGFSLPLADDGSENGRQEFQSTPAVKRPAAEMGEDDRQPQDVEMGSDSFTGSEDKNMELASQVKKQTERPTRQRRAVSVDMVGQEDTTNNNNLMVDEKHENSKLSAAEDTNSSSSDSVYPTPSSMSTYTSSTSQISSHASHASHDRPPIDEQVAAVTRLLMLPVKDQQKGYVVSANWLGRVLSRSSTGGPQREKADKTASEGDIGPVDNSDLVLVTDPSIMYKDEAGEPFVPLRPGLQMGEDFEVLPEDAWDLIMKWYGLSKDSPAIVRYAHNTTIGSVEHVQYELNPPIFTILKLPNPSKSPTQTAKDKARPPIKALASRHTQFQQWLRNVKSLASIEMSTKVRVWRILEGLNSTATSGIITPAASRSTSPAPGATLTATAGNSFLLDVNKFVSLVEGSQRELLEMKDQTSNAKYNGSLTLHLAGLGGDDVIVLEEQVSGPGGGEWISNCAGKSSNRLAVTAAQAGPQNKTKGKIPTASGRSSPAMGTVTRGRQRKDGRARGVTGLSNLGNSCYMNSALQCVRSVEELTQYFLREL</sequence>